<dbReference type="GO" id="GO:0016987">
    <property type="term" value="F:sigma factor activity"/>
    <property type="evidence" value="ECO:0007669"/>
    <property type="project" value="UniProtKB-KW"/>
</dbReference>
<evidence type="ECO:0000256" key="3">
    <source>
        <dbReference type="ARBA" id="ARBA00023082"/>
    </source>
</evidence>
<dbReference type="eggNOG" id="COG1595">
    <property type="taxonomic scope" value="Bacteria"/>
</dbReference>
<gene>
    <name evidence="6" type="ORF">ABI_30860</name>
</gene>
<evidence type="ECO:0000313" key="7">
    <source>
        <dbReference type="Proteomes" id="UP000006512"/>
    </source>
</evidence>
<dbReference type="SUPFAM" id="SSF88946">
    <property type="entry name" value="Sigma2 domain of RNA polymerase sigma factors"/>
    <property type="match status" value="1"/>
</dbReference>
<evidence type="ECO:0000259" key="5">
    <source>
        <dbReference type="Pfam" id="PF08281"/>
    </source>
</evidence>
<dbReference type="NCBIfam" id="TIGR02937">
    <property type="entry name" value="sigma70-ECF"/>
    <property type="match status" value="1"/>
</dbReference>
<dbReference type="PANTHER" id="PTHR43133">
    <property type="entry name" value="RNA POLYMERASE ECF-TYPE SIGMA FACTO"/>
    <property type="match status" value="1"/>
</dbReference>
<dbReference type="HOGENOM" id="CLU_047691_12_3_5"/>
<proteinExistence type="inferred from homology"/>
<keyword evidence="2" id="KW-0805">Transcription regulation</keyword>
<dbReference type="InterPro" id="IPR013325">
    <property type="entry name" value="RNA_pol_sigma_r2"/>
</dbReference>
<dbReference type="GO" id="GO:0003677">
    <property type="term" value="F:DNA binding"/>
    <property type="evidence" value="ECO:0007669"/>
    <property type="project" value="InterPro"/>
</dbReference>
<dbReference type="InterPro" id="IPR013249">
    <property type="entry name" value="RNA_pol_sigma70_r4_t2"/>
</dbReference>
<evidence type="ECO:0000256" key="4">
    <source>
        <dbReference type="ARBA" id="ARBA00023163"/>
    </source>
</evidence>
<protein>
    <submittedName>
        <fullName evidence="6">RNA polymerase sigma factor, sigma-70 family protein</fullName>
    </submittedName>
</protein>
<dbReference type="InterPro" id="IPR014284">
    <property type="entry name" value="RNA_pol_sigma-70_dom"/>
</dbReference>
<dbReference type="OrthoDB" id="7620544at2"/>
<dbReference type="GO" id="GO:0006352">
    <property type="term" value="P:DNA-templated transcription initiation"/>
    <property type="evidence" value="ECO:0007669"/>
    <property type="project" value="InterPro"/>
</dbReference>
<accession>F4QN78</accession>
<dbReference type="AlphaFoldDB" id="F4QN78"/>
<dbReference type="InterPro" id="IPR039425">
    <property type="entry name" value="RNA_pol_sigma-70-like"/>
</dbReference>
<dbReference type="InterPro" id="IPR013324">
    <property type="entry name" value="RNA_pol_sigma_r3/r4-like"/>
</dbReference>
<evidence type="ECO:0000256" key="2">
    <source>
        <dbReference type="ARBA" id="ARBA00023015"/>
    </source>
</evidence>
<feature type="domain" description="RNA polymerase sigma factor 70 region 4 type 2" evidence="5">
    <location>
        <begin position="104"/>
        <end position="148"/>
    </location>
</feature>
<dbReference type="SUPFAM" id="SSF88659">
    <property type="entry name" value="Sigma3 and sigma4 domains of RNA polymerase sigma factors"/>
    <property type="match status" value="1"/>
</dbReference>
<reference evidence="7" key="1">
    <citation type="submission" date="2011-03" db="EMBL/GenBank/DDBJ databases">
        <title>Draft genome sequence of Brevundimonas diminuta.</title>
        <authorList>
            <person name="Brown P.J.B."/>
            <person name="Buechlein A."/>
            <person name="Hemmerich C."/>
            <person name="Brun Y.V."/>
        </authorList>
    </citation>
    <scope>NUCLEOTIDE SEQUENCE [LARGE SCALE GENOMIC DNA]</scope>
    <source>
        <strain evidence="7">C19</strain>
    </source>
</reference>
<dbReference type="Gene3D" id="1.10.1740.10">
    <property type="match status" value="1"/>
</dbReference>
<dbReference type="EMBL" id="GL883078">
    <property type="protein sequence ID" value="EGF91669.1"/>
    <property type="molecule type" value="Genomic_DNA"/>
</dbReference>
<dbReference type="RefSeq" id="WP_006273873.1">
    <property type="nucleotide sequence ID" value="NZ_GL883078.1"/>
</dbReference>
<dbReference type="InterPro" id="IPR036388">
    <property type="entry name" value="WH-like_DNA-bd_sf"/>
</dbReference>
<dbReference type="Gene3D" id="1.10.10.10">
    <property type="entry name" value="Winged helix-like DNA-binding domain superfamily/Winged helix DNA-binding domain"/>
    <property type="match status" value="1"/>
</dbReference>
<keyword evidence="4" id="KW-0804">Transcription</keyword>
<dbReference type="Proteomes" id="UP000006512">
    <property type="component" value="Unassembled WGS sequence"/>
</dbReference>
<dbReference type="STRING" id="715226.ABI_30860"/>
<keyword evidence="7" id="KW-1185">Reference proteome</keyword>
<sequence>MSPLQAMLEKARRALLRRGVLMQDTDDIVQDAFLRVEEYERKQHVRSREALLVTAAVNLSMDRARRRRDSPFVDVADELLQVADRTPPPDEIVRAQARLRRAAEGLDTLPERTRRILLSRRLDGLSFKQIAQTEGMTVAAVEKQVARATLELMKWMDGW</sequence>
<comment type="similarity">
    <text evidence="1">Belongs to the sigma-70 factor family. ECF subfamily.</text>
</comment>
<organism evidence="6 7">
    <name type="scientific">Asticcacaulis biprosthecium C19</name>
    <dbReference type="NCBI Taxonomy" id="715226"/>
    <lineage>
        <taxon>Bacteria</taxon>
        <taxon>Pseudomonadati</taxon>
        <taxon>Pseudomonadota</taxon>
        <taxon>Alphaproteobacteria</taxon>
        <taxon>Caulobacterales</taxon>
        <taxon>Caulobacteraceae</taxon>
        <taxon>Asticcacaulis</taxon>
    </lineage>
</organism>
<dbReference type="Pfam" id="PF08281">
    <property type="entry name" value="Sigma70_r4_2"/>
    <property type="match status" value="1"/>
</dbReference>
<name>F4QN78_9CAUL</name>
<dbReference type="PANTHER" id="PTHR43133:SF63">
    <property type="entry name" value="RNA POLYMERASE SIGMA FACTOR FECI-RELATED"/>
    <property type="match status" value="1"/>
</dbReference>
<evidence type="ECO:0000256" key="1">
    <source>
        <dbReference type="ARBA" id="ARBA00010641"/>
    </source>
</evidence>
<keyword evidence="3" id="KW-0731">Sigma factor</keyword>
<evidence type="ECO:0000313" key="6">
    <source>
        <dbReference type="EMBL" id="EGF91669.1"/>
    </source>
</evidence>